<organism evidence="3 4">
    <name type="scientific">Aeriscardovia aeriphila</name>
    <dbReference type="NCBI Taxonomy" id="218139"/>
    <lineage>
        <taxon>Bacteria</taxon>
        <taxon>Bacillati</taxon>
        <taxon>Actinomycetota</taxon>
        <taxon>Actinomycetes</taxon>
        <taxon>Bifidobacteriales</taxon>
        <taxon>Bifidobacteriaceae</taxon>
        <taxon>Aeriscardovia</taxon>
    </lineage>
</organism>
<dbReference type="EMBL" id="MWWU01000002">
    <property type="protein sequence ID" value="OZG55871.1"/>
    <property type="molecule type" value="Genomic_DNA"/>
</dbReference>
<sequence>MASQKNFQQPQSDKARRNNAMRQARVNKQDRAASETRSEAYRRREDGVVRKPRGLSMYQFKVTGLVFVILGTLNTALIMPHLDTKNMSDLTISVILDFVSWFAIPLYAWAVLMGVHHSAHLGRYLARVVLLAALSEVPYDMATTQKFLDWNNNNPVWAVAICIVVLTVMRAVEVNPVRDSYSGPLYHLAPAEANVVRAVVILAAALWMFFGHFGMRLGMMNEGLVLLMFVVVFELLHRHENTMTYTAAMLGAFMGLTPGLGMAVVHYHNDQLGYRSPVTKYLFYVLYWAQLAILGAGAMLA</sequence>
<name>A0A261F9P7_9BIFI</name>
<feature type="transmembrane region" description="Helical" evidence="2">
    <location>
        <begin position="60"/>
        <end position="78"/>
    </location>
</feature>
<keyword evidence="4" id="KW-1185">Reference proteome</keyword>
<protein>
    <submittedName>
        <fullName evidence="3">TraX protein</fullName>
    </submittedName>
</protein>
<evidence type="ECO:0000256" key="2">
    <source>
        <dbReference type="SAM" id="Phobius"/>
    </source>
</evidence>
<feature type="transmembrane region" description="Helical" evidence="2">
    <location>
        <begin position="219"/>
        <end position="236"/>
    </location>
</feature>
<comment type="caution">
    <text evidence="3">The sequence shown here is derived from an EMBL/GenBank/DDBJ whole genome shotgun (WGS) entry which is preliminary data.</text>
</comment>
<keyword evidence="2" id="KW-0472">Membrane</keyword>
<feature type="transmembrane region" description="Helical" evidence="2">
    <location>
        <begin position="154"/>
        <end position="172"/>
    </location>
</feature>
<feature type="compositionally biased region" description="Basic and acidic residues" evidence="1">
    <location>
        <begin position="27"/>
        <end position="45"/>
    </location>
</feature>
<reference evidence="3 4" key="1">
    <citation type="journal article" date="2017" name="BMC Genomics">
        <title>Comparative genomic and phylogenomic analyses of the Bifidobacteriaceae family.</title>
        <authorList>
            <person name="Lugli G.A."/>
            <person name="Milani C."/>
            <person name="Turroni F."/>
            <person name="Duranti S."/>
            <person name="Mancabelli L."/>
            <person name="Mangifesta M."/>
            <person name="Ferrario C."/>
            <person name="Modesto M."/>
            <person name="Mattarelli P."/>
            <person name="Jiri K."/>
            <person name="van Sinderen D."/>
            <person name="Ventura M."/>
        </authorList>
    </citation>
    <scope>NUCLEOTIDE SEQUENCE [LARGE SCALE GENOMIC DNA]</scope>
    <source>
        <strain evidence="3 4">LMG 21773</strain>
    </source>
</reference>
<feature type="transmembrane region" description="Helical" evidence="2">
    <location>
        <begin position="90"/>
        <end position="112"/>
    </location>
</feature>
<gene>
    <name evidence="3" type="ORF">AEAE_0359</name>
</gene>
<feature type="transmembrane region" description="Helical" evidence="2">
    <location>
        <begin position="193"/>
        <end position="213"/>
    </location>
</feature>
<evidence type="ECO:0000313" key="3">
    <source>
        <dbReference type="EMBL" id="OZG55871.1"/>
    </source>
</evidence>
<feature type="transmembrane region" description="Helical" evidence="2">
    <location>
        <begin position="281"/>
        <end position="300"/>
    </location>
</feature>
<keyword evidence="2" id="KW-0812">Transmembrane</keyword>
<dbReference type="Pfam" id="PF05857">
    <property type="entry name" value="TraX"/>
    <property type="match status" value="1"/>
</dbReference>
<dbReference type="AlphaFoldDB" id="A0A261F9P7"/>
<feature type="region of interest" description="Disordered" evidence="1">
    <location>
        <begin position="1"/>
        <end position="45"/>
    </location>
</feature>
<feature type="compositionally biased region" description="Polar residues" evidence="1">
    <location>
        <begin position="1"/>
        <end position="12"/>
    </location>
</feature>
<proteinExistence type="predicted"/>
<keyword evidence="2" id="KW-1133">Transmembrane helix</keyword>
<dbReference type="OrthoDB" id="81897at2"/>
<dbReference type="RefSeq" id="WP_094689474.1">
    <property type="nucleotide sequence ID" value="NZ_JACBYZ010000001.1"/>
</dbReference>
<evidence type="ECO:0000313" key="4">
    <source>
        <dbReference type="Proteomes" id="UP000228976"/>
    </source>
</evidence>
<dbReference type="InterPro" id="IPR008875">
    <property type="entry name" value="TraX"/>
</dbReference>
<dbReference type="Proteomes" id="UP000228976">
    <property type="component" value="Unassembled WGS sequence"/>
</dbReference>
<evidence type="ECO:0000256" key="1">
    <source>
        <dbReference type="SAM" id="MobiDB-lite"/>
    </source>
</evidence>
<feature type="transmembrane region" description="Helical" evidence="2">
    <location>
        <begin position="248"/>
        <end position="269"/>
    </location>
</feature>
<accession>A0A261F9P7</accession>